<dbReference type="Proteomes" id="UP000759537">
    <property type="component" value="Unassembled WGS sequence"/>
</dbReference>
<dbReference type="InterPro" id="IPR000120">
    <property type="entry name" value="Amidase"/>
</dbReference>
<evidence type="ECO:0000256" key="5">
    <source>
        <dbReference type="ARBA" id="ARBA00022917"/>
    </source>
</evidence>
<keyword evidence="5 7" id="KW-0648">Protein biosynthesis</keyword>
<evidence type="ECO:0000256" key="3">
    <source>
        <dbReference type="ARBA" id="ARBA00022741"/>
    </source>
</evidence>
<comment type="caution">
    <text evidence="9">The sequence shown here is derived from an EMBL/GenBank/DDBJ whole genome shotgun (WGS) entry which is preliminary data.</text>
</comment>
<proteinExistence type="inferred from homology"/>
<dbReference type="PROSITE" id="PS00571">
    <property type="entry name" value="AMIDASES"/>
    <property type="match status" value="1"/>
</dbReference>
<evidence type="ECO:0000256" key="4">
    <source>
        <dbReference type="ARBA" id="ARBA00022840"/>
    </source>
</evidence>
<dbReference type="Gene3D" id="3.90.1300.10">
    <property type="entry name" value="Amidase signature (AS) domain"/>
    <property type="match status" value="1"/>
</dbReference>
<evidence type="ECO:0000256" key="7">
    <source>
        <dbReference type="HAMAP-Rule" id="MF_03150"/>
    </source>
</evidence>
<comment type="function">
    <text evidence="7">Allows the formation of correctly charged Gln-tRNA(Gln) through the transamidation of misacylated Glu-tRNA(Gln) in the mitochondria. The reaction takes place in the presence of glutamine and ATP through an activated gamma-phospho-Glu-tRNA(Gln).</text>
</comment>
<evidence type="ECO:0000259" key="8">
    <source>
        <dbReference type="Pfam" id="PF01425"/>
    </source>
</evidence>
<dbReference type="GO" id="GO:0050567">
    <property type="term" value="F:glutaminyl-tRNA synthase (glutamine-hydrolyzing) activity"/>
    <property type="evidence" value="ECO:0007669"/>
    <property type="project" value="UniProtKB-UniRule"/>
</dbReference>
<feature type="domain" description="Amidase" evidence="8">
    <location>
        <begin position="55"/>
        <end position="497"/>
    </location>
</feature>
<keyword evidence="2 7" id="KW-0436">Ligase</keyword>
<feature type="active site" description="Charge relay system" evidence="7">
    <location>
        <position position="154"/>
    </location>
</feature>
<dbReference type="InterPro" id="IPR036928">
    <property type="entry name" value="AS_sf"/>
</dbReference>
<reference evidence="9" key="1">
    <citation type="submission" date="2019-10" db="EMBL/GenBank/DDBJ databases">
        <authorList>
            <consortium name="DOE Joint Genome Institute"/>
            <person name="Kuo A."/>
            <person name="Miyauchi S."/>
            <person name="Kiss E."/>
            <person name="Drula E."/>
            <person name="Kohler A."/>
            <person name="Sanchez-Garcia M."/>
            <person name="Andreopoulos B."/>
            <person name="Barry K.W."/>
            <person name="Bonito G."/>
            <person name="Buee M."/>
            <person name="Carver A."/>
            <person name="Chen C."/>
            <person name="Cichocki N."/>
            <person name="Clum A."/>
            <person name="Culley D."/>
            <person name="Crous P.W."/>
            <person name="Fauchery L."/>
            <person name="Girlanda M."/>
            <person name="Hayes R."/>
            <person name="Keri Z."/>
            <person name="LaButti K."/>
            <person name="Lipzen A."/>
            <person name="Lombard V."/>
            <person name="Magnuson J."/>
            <person name="Maillard F."/>
            <person name="Morin E."/>
            <person name="Murat C."/>
            <person name="Nolan M."/>
            <person name="Ohm R."/>
            <person name="Pangilinan J."/>
            <person name="Pereira M."/>
            <person name="Perotto S."/>
            <person name="Peter M."/>
            <person name="Riley R."/>
            <person name="Sitrit Y."/>
            <person name="Stielow B."/>
            <person name="Szollosi G."/>
            <person name="Zifcakova L."/>
            <person name="Stursova M."/>
            <person name="Spatafora J.W."/>
            <person name="Tedersoo L."/>
            <person name="Vaario L.-M."/>
            <person name="Yamada A."/>
            <person name="Yan M."/>
            <person name="Wang P."/>
            <person name="Xu J."/>
            <person name="Bruns T."/>
            <person name="Baldrian P."/>
            <person name="Vilgalys R."/>
            <person name="Henrissat B."/>
            <person name="Grigoriev I.V."/>
            <person name="Hibbett D."/>
            <person name="Nagy L.G."/>
            <person name="Martin F.M."/>
        </authorList>
    </citation>
    <scope>NUCLEOTIDE SEQUENCE</scope>
    <source>
        <strain evidence="9">Prilba</strain>
    </source>
</reference>
<comment type="subunit">
    <text evidence="7">Subunit of the heterotrimeric GatCAB amidotransferase (AdT) complex, composed of A, B and C subunits.</text>
</comment>
<comment type="subcellular location">
    <subcellularLocation>
        <location evidence="7">Mitochondrion</location>
    </subcellularLocation>
</comment>
<gene>
    <name evidence="9" type="ORF">DFH94DRAFT_121273</name>
</gene>
<keyword evidence="7" id="KW-0496">Mitochondrion</keyword>
<evidence type="ECO:0000313" key="9">
    <source>
        <dbReference type="EMBL" id="KAF8475357.1"/>
    </source>
</evidence>
<dbReference type="PANTHER" id="PTHR11895:SF7">
    <property type="entry name" value="GLUTAMYL-TRNA(GLN) AMIDOTRANSFERASE SUBUNIT A, MITOCHONDRIAL"/>
    <property type="match status" value="1"/>
</dbReference>
<name>A0A9P5MRK9_9AGAM</name>
<dbReference type="InterPro" id="IPR020556">
    <property type="entry name" value="Amidase_CS"/>
</dbReference>
<dbReference type="GO" id="GO:0005524">
    <property type="term" value="F:ATP binding"/>
    <property type="evidence" value="ECO:0007669"/>
    <property type="project" value="UniProtKB-KW"/>
</dbReference>
<evidence type="ECO:0000313" key="10">
    <source>
        <dbReference type="Proteomes" id="UP000759537"/>
    </source>
</evidence>
<organism evidence="9 10">
    <name type="scientific">Russula ochroleuca</name>
    <dbReference type="NCBI Taxonomy" id="152965"/>
    <lineage>
        <taxon>Eukaryota</taxon>
        <taxon>Fungi</taxon>
        <taxon>Dikarya</taxon>
        <taxon>Basidiomycota</taxon>
        <taxon>Agaricomycotina</taxon>
        <taxon>Agaricomycetes</taxon>
        <taxon>Russulales</taxon>
        <taxon>Russulaceae</taxon>
        <taxon>Russula</taxon>
    </lineage>
</organism>
<feature type="active site" description="Charge relay system" evidence="7">
    <location>
        <position position="68"/>
    </location>
</feature>
<dbReference type="SUPFAM" id="SSF75304">
    <property type="entry name" value="Amidase signature (AS) enzymes"/>
    <property type="match status" value="1"/>
</dbReference>
<dbReference type="GO" id="GO:0030956">
    <property type="term" value="C:glutamyl-tRNA(Gln) amidotransferase complex"/>
    <property type="evidence" value="ECO:0007669"/>
    <property type="project" value="UniProtKB-UniRule"/>
</dbReference>
<keyword evidence="3 7" id="KW-0547">Nucleotide-binding</keyword>
<keyword evidence="4 7" id="KW-0067">ATP-binding</keyword>
<sequence length="512" mass="54400">MRRCLQQRRTPGHRNLSSRFLATTAAQASWRHAVEQKNASVNALVYVVPDDAAPVPEGPLNGLTVAVKDNICTKNMPTTCSSAMLRDFQSPFDATVVHLLIASGATIIGKTNCDEFGMGSLNVHSVHGPVINPYQHPSSAVDWHARERRSAGGSSGGSGAAVAAGMCDAALATDTGGSVRLPASYCGVVGLKPSYGLISRWGVVSFADSLDCVAVIGKGVTSASKLFDVLSVHDEKDPTAARPVTRKNARELCSEHLTGWASYSGDLTKLCIGIPQEYFPTSLDSSIVSPFRRVVRALKNRGATVLPVSLPNTRYALSAYYVIASAEASSNLARYDGLQYGLHVPSPPDSVARSPGEVYAHSRTAGFGAEVKRRILLGTYALTADAFDNYFLQAQQLRQCIRDDFMRVFRVPNPLARSATPNEAGVHVLLHPSAVRTAPHLDEQDGLDTYTQDVLTVPASLAGLPVLSVPIAVGGEGDGWPLGVSVVGQWGCEPMVLAVGATIEDAERDVHS</sequence>
<evidence type="ECO:0000256" key="1">
    <source>
        <dbReference type="ARBA" id="ARBA00008069"/>
    </source>
</evidence>
<dbReference type="GO" id="GO:0032543">
    <property type="term" value="P:mitochondrial translation"/>
    <property type="evidence" value="ECO:0007669"/>
    <property type="project" value="UniProtKB-UniRule"/>
</dbReference>
<dbReference type="InterPro" id="IPR004412">
    <property type="entry name" value="GatA"/>
</dbReference>
<dbReference type="GO" id="GO:0070681">
    <property type="term" value="P:glutaminyl-tRNAGln biosynthesis via transamidation"/>
    <property type="evidence" value="ECO:0007669"/>
    <property type="project" value="UniProtKB-UniRule"/>
</dbReference>
<dbReference type="AlphaFoldDB" id="A0A9P5MRK9"/>
<dbReference type="InterPro" id="IPR023631">
    <property type="entry name" value="Amidase_dom"/>
</dbReference>
<evidence type="ECO:0000256" key="2">
    <source>
        <dbReference type="ARBA" id="ARBA00022598"/>
    </source>
</evidence>
<dbReference type="EMBL" id="WHVB01000016">
    <property type="protein sequence ID" value="KAF8475357.1"/>
    <property type="molecule type" value="Genomic_DNA"/>
</dbReference>
<comment type="catalytic activity">
    <reaction evidence="6 7">
        <text>L-glutamyl-tRNA(Gln) + L-glutamine + ATP + H2O = L-glutaminyl-tRNA(Gln) + L-glutamate + ADP + phosphate + H(+)</text>
        <dbReference type="Rhea" id="RHEA:17521"/>
        <dbReference type="Rhea" id="RHEA-COMP:9681"/>
        <dbReference type="Rhea" id="RHEA-COMP:9684"/>
        <dbReference type="ChEBI" id="CHEBI:15377"/>
        <dbReference type="ChEBI" id="CHEBI:15378"/>
        <dbReference type="ChEBI" id="CHEBI:29985"/>
        <dbReference type="ChEBI" id="CHEBI:30616"/>
        <dbReference type="ChEBI" id="CHEBI:43474"/>
        <dbReference type="ChEBI" id="CHEBI:58359"/>
        <dbReference type="ChEBI" id="CHEBI:78520"/>
        <dbReference type="ChEBI" id="CHEBI:78521"/>
        <dbReference type="ChEBI" id="CHEBI:456216"/>
        <dbReference type="EC" id="6.3.5.7"/>
    </reaction>
</comment>
<comment type="similarity">
    <text evidence="1 7">Belongs to the amidase family. GatA subfamily.</text>
</comment>
<accession>A0A9P5MRK9</accession>
<feature type="active site" description="Acyl-ester intermediate" evidence="7">
    <location>
        <position position="178"/>
    </location>
</feature>
<protein>
    <recommendedName>
        <fullName evidence="7">Glutamyl-tRNA(Gln) amidotransferase subunit A, mitochondrial</fullName>
        <shortName evidence="7">Glu-AdT subunit A</shortName>
        <ecNumber evidence="7">6.3.5.7</ecNumber>
    </recommendedName>
</protein>
<dbReference type="OrthoDB" id="421993at2759"/>
<reference evidence="9" key="2">
    <citation type="journal article" date="2020" name="Nat. Commun.">
        <title>Large-scale genome sequencing of mycorrhizal fungi provides insights into the early evolution of symbiotic traits.</title>
        <authorList>
            <person name="Miyauchi S."/>
            <person name="Kiss E."/>
            <person name="Kuo A."/>
            <person name="Drula E."/>
            <person name="Kohler A."/>
            <person name="Sanchez-Garcia M."/>
            <person name="Morin E."/>
            <person name="Andreopoulos B."/>
            <person name="Barry K.W."/>
            <person name="Bonito G."/>
            <person name="Buee M."/>
            <person name="Carver A."/>
            <person name="Chen C."/>
            <person name="Cichocki N."/>
            <person name="Clum A."/>
            <person name="Culley D."/>
            <person name="Crous P.W."/>
            <person name="Fauchery L."/>
            <person name="Girlanda M."/>
            <person name="Hayes R.D."/>
            <person name="Keri Z."/>
            <person name="LaButti K."/>
            <person name="Lipzen A."/>
            <person name="Lombard V."/>
            <person name="Magnuson J."/>
            <person name="Maillard F."/>
            <person name="Murat C."/>
            <person name="Nolan M."/>
            <person name="Ohm R.A."/>
            <person name="Pangilinan J."/>
            <person name="Pereira M.F."/>
            <person name="Perotto S."/>
            <person name="Peter M."/>
            <person name="Pfister S."/>
            <person name="Riley R."/>
            <person name="Sitrit Y."/>
            <person name="Stielow J.B."/>
            <person name="Szollosi G."/>
            <person name="Zifcakova L."/>
            <person name="Stursova M."/>
            <person name="Spatafora J.W."/>
            <person name="Tedersoo L."/>
            <person name="Vaario L.M."/>
            <person name="Yamada A."/>
            <person name="Yan M."/>
            <person name="Wang P."/>
            <person name="Xu J."/>
            <person name="Bruns T."/>
            <person name="Baldrian P."/>
            <person name="Vilgalys R."/>
            <person name="Dunand C."/>
            <person name="Henrissat B."/>
            <person name="Grigoriev I.V."/>
            <person name="Hibbett D."/>
            <person name="Nagy L.G."/>
            <person name="Martin F.M."/>
        </authorList>
    </citation>
    <scope>NUCLEOTIDE SEQUENCE</scope>
    <source>
        <strain evidence="9">Prilba</strain>
    </source>
</reference>
<dbReference type="GO" id="GO:0005739">
    <property type="term" value="C:mitochondrion"/>
    <property type="evidence" value="ECO:0007669"/>
    <property type="project" value="UniProtKB-SubCell"/>
</dbReference>
<dbReference type="PANTHER" id="PTHR11895">
    <property type="entry name" value="TRANSAMIDASE"/>
    <property type="match status" value="1"/>
</dbReference>
<keyword evidence="10" id="KW-1185">Reference proteome</keyword>
<dbReference type="HAMAP" id="MF_00120">
    <property type="entry name" value="GatA"/>
    <property type="match status" value="1"/>
</dbReference>
<evidence type="ECO:0000256" key="6">
    <source>
        <dbReference type="ARBA" id="ARBA00047407"/>
    </source>
</evidence>
<dbReference type="Pfam" id="PF01425">
    <property type="entry name" value="Amidase"/>
    <property type="match status" value="1"/>
</dbReference>
<dbReference type="EC" id="6.3.5.7" evidence="7"/>